<dbReference type="GO" id="GO:0008270">
    <property type="term" value="F:zinc ion binding"/>
    <property type="evidence" value="ECO:0007669"/>
    <property type="project" value="UniProtKB-KW"/>
</dbReference>
<evidence type="ECO:0000256" key="3">
    <source>
        <dbReference type="ARBA" id="ARBA00022723"/>
    </source>
</evidence>
<name>A0A6P6XWY3_DERPT</name>
<dbReference type="PROSITE" id="PS50896">
    <property type="entry name" value="LISH"/>
    <property type="match status" value="1"/>
</dbReference>
<keyword evidence="3" id="KW-0479">Metal-binding</keyword>
<dbReference type="InterPro" id="IPR027370">
    <property type="entry name" value="Znf-RING_euk"/>
</dbReference>
<dbReference type="InParanoid" id="A0A6P6XWY3"/>
<evidence type="ECO:0000256" key="5">
    <source>
        <dbReference type="ARBA" id="ARBA00022833"/>
    </source>
</evidence>
<dbReference type="GO" id="GO:0043161">
    <property type="term" value="P:proteasome-mediated ubiquitin-dependent protein catabolic process"/>
    <property type="evidence" value="ECO:0007669"/>
    <property type="project" value="InterPro"/>
</dbReference>
<dbReference type="Pfam" id="PF13445">
    <property type="entry name" value="zf-RING_UBOX"/>
    <property type="match status" value="1"/>
</dbReference>
<dbReference type="GO" id="GO:0005737">
    <property type="term" value="C:cytoplasm"/>
    <property type="evidence" value="ECO:0007669"/>
    <property type="project" value="UniProtKB-SubCell"/>
</dbReference>
<dbReference type="InterPro" id="IPR006594">
    <property type="entry name" value="LisH"/>
</dbReference>
<accession>A0A6P6XWY3</accession>
<evidence type="ECO:0000313" key="6">
    <source>
        <dbReference type="Proteomes" id="UP000515146"/>
    </source>
</evidence>
<dbReference type="SMART" id="SM00668">
    <property type="entry name" value="CTLH"/>
    <property type="match status" value="1"/>
</dbReference>
<evidence type="ECO:0000256" key="2">
    <source>
        <dbReference type="ARBA" id="ARBA00022490"/>
    </source>
</evidence>
<dbReference type="InterPro" id="IPR013144">
    <property type="entry name" value="CRA_dom"/>
</dbReference>
<dbReference type="AlphaFoldDB" id="A0A6P6XWY3"/>
<dbReference type="GeneID" id="113790916"/>
<dbReference type="OrthoDB" id="1933281at2759"/>
<dbReference type="InterPro" id="IPR045098">
    <property type="entry name" value="Fyv10_fam"/>
</dbReference>
<dbReference type="FunCoup" id="A0A6P6XWY3">
    <property type="interactions" value="1283"/>
</dbReference>
<reference evidence="7" key="1">
    <citation type="submission" date="2025-08" db="UniProtKB">
        <authorList>
            <consortium name="RefSeq"/>
        </authorList>
    </citation>
    <scope>IDENTIFICATION</scope>
    <source>
        <strain evidence="7">Airmid</strain>
    </source>
</reference>
<dbReference type="InterPro" id="IPR044063">
    <property type="entry name" value="ZF_RING_GID"/>
</dbReference>
<dbReference type="GO" id="GO:0005634">
    <property type="term" value="C:nucleus"/>
    <property type="evidence" value="ECO:0007669"/>
    <property type="project" value="TreeGrafter"/>
</dbReference>
<dbReference type="CTD" id="37382"/>
<dbReference type="Proteomes" id="UP000515146">
    <property type="component" value="Unplaced"/>
</dbReference>
<dbReference type="PROSITE" id="PS51867">
    <property type="entry name" value="ZF_RING_GID"/>
    <property type="match status" value="1"/>
</dbReference>
<dbReference type="SUPFAM" id="SSF57850">
    <property type="entry name" value="RING/U-box"/>
    <property type="match status" value="1"/>
</dbReference>
<dbReference type="OMA" id="LIRECKM"/>
<evidence type="ECO:0000256" key="4">
    <source>
        <dbReference type="ARBA" id="ARBA00022771"/>
    </source>
</evidence>
<dbReference type="PANTHER" id="PTHR12170:SF3">
    <property type="entry name" value="GH10162P"/>
    <property type="match status" value="1"/>
</dbReference>
<dbReference type="Pfam" id="PF10607">
    <property type="entry name" value="CTLH"/>
    <property type="match status" value="1"/>
</dbReference>
<keyword evidence="4" id="KW-0863">Zinc-finger</keyword>
<dbReference type="InterPro" id="IPR024964">
    <property type="entry name" value="CTLH/CRA"/>
</dbReference>
<gene>
    <name evidence="7" type="primary">LOC113790916</name>
</gene>
<dbReference type="PANTHER" id="PTHR12170">
    <property type="entry name" value="MACROPHAGE ERYTHROBLAST ATTACHER-RELATED"/>
    <property type="match status" value="1"/>
</dbReference>
<sequence>MANAIENVEKETEKVLHKFKSLKDHGEKNLSELIQQIESYQRDLSILTSPDCPLTDIQCQLLLDNVIKKTRNIISQFSTEHRDIHSSVSRIGKAIDKNFISDYVCVGNEFLFEQGKNNEILNKVIVEHFLRQGRSDIAEKLIQESKLDIDTNDKIPYIKMNKILDALKNHNLQPALKWAQTHRDQLLKSNSDFEFKLHRLQFIELLRGGIENQWKLITYSRTHFTPFAQRYQAEIKALMGSLMFLRSGIEKSPYQYLLDSNNWVEICQMFTKEACSLLEVSVDSPLSVTFNAGCIALPALINIKQAIQQRNVNDVWSSRDELPIEIDVTRKCHYHSIFACPILRQQSCDSNPPMRLQCGHVISRDALNKLSNGSKLKCPYCPAEQNPADARLIYF</sequence>
<organism evidence="6 7">
    <name type="scientific">Dermatophagoides pteronyssinus</name>
    <name type="common">European house dust mite</name>
    <dbReference type="NCBI Taxonomy" id="6956"/>
    <lineage>
        <taxon>Eukaryota</taxon>
        <taxon>Metazoa</taxon>
        <taxon>Ecdysozoa</taxon>
        <taxon>Arthropoda</taxon>
        <taxon>Chelicerata</taxon>
        <taxon>Arachnida</taxon>
        <taxon>Acari</taxon>
        <taxon>Acariformes</taxon>
        <taxon>Sarcoptiformes</taxon>
        <taxon>Astigmata</taxon>
        <taxon>Psoroptidia</taxon>
        <taxon>Analgoidea</taxon>
        <taxon>Pyroglyphidae</taxon>
        <taxon>Dermatophagoidinae</taxon>
        <taxon>Dermatophagoides</taxon>
    </lineage>
</organism>
<dbReference type="GO" id="GO:0061630">
    <property type="term" value="F:ubiquitin protein ligase activity"/>
    <property type="evidence" value="ECO:0007669"/>
    <property type="project" value="InterPro"/>
</dbReference>
<keyword evidence="5" id="KW-0862">Zinc</keyword>
<dbReference type="RefSeq" id="XP_027196424.1">
    <property type="nucleotide sequence ID" value="XM_027340623.1"/>
</dbReference>
<evidence type="ECO:0000313" key="7">
    <source>
        <dbReference type="RefSeq" id="XP_027196424.1"/>
    </source>
</evidence>
<protein>
    <submittedName>
        <fullName evidence="7">E3 ubiquitin-protein ligase RMND5A-like</fullName>
    </submittedName>
</protein>
<dbReference type="InterPro" id="IPR006595">
    <property type="entry name" value="CTLH_C"/>
</dbReference>
<dbReference type="FunFam" id="3.30.40.10:FF:000143">
    <property type="entry name" value="Regulator of gluconeogenesis Rmd5"/>
    <property type="match status" value="1"/>
</dbReference>
<dbReference type="PROSITE" id="PS50897">
    <property type="entry name" value="CTLH"/>
    <property type="match status" value="1"/>
</dbReference>
<dbReference type="GO" id="GO:0034657">
    <property type="term" value="C:GID complex"/>
    <property type="evidence" value="ECO:0007669"/>
    <property type="project" value="TreeGrafter"/>
</dbReference>
<dbReference type="SMART" id="SM00757">
    <property type="entry name" value="CRA"/>
    <property type="match status" value="1"/>
</dbReference>
<comment type="subcellular location">
    <subcellularLocation>
        <location evidence="1">Cytoplasm</location>
    </subcellularLocation>
</comment>
<keyword evidence="2" id="KW-0963">Cytoplasm</keyword>
<keyword evidence="6" id="KW-1185">Reference proteome</keyword>
<proteinExistence type="predicted"/>
<dbReference type="KEGG" id="dpte:113790916"/>
<evidence type="ECO:0000256" key="1">
    <source>
        <dbReference type="ARBA" id="ARBA00004496"/>
    </source>
</evidence>